<accession>G9EL20</accession>
<protein>
    <recommendedName>
        <fullName evidence="1">Alginate export domain-containing protein</fullName>
    </recommendedName>
</protein>
<dbReference type="HOGENOM" id="CLU_035025_0_0_6"/>
<proteinExistence type="predicted"/>
<dbReference type="InParanoid" id="G9EL20"/>
<dbReference type="Gene3D" id="2.40.160.100">
    <property type="match status" value="1"/>
</dbReference>
<gene>
    <name evidence="2" type="ORF">LDG_5918</name>
</gene>
<evidence type="ECO:0000259" key="1">
    <source>
        <dbReference type="Pfam" id="PF13372"/>
    </source>
</evidence>
<dbReference type="eggNOG" id="ENOG502Z7RB">
    <property type="taxonomic scope" value="Bacteria"/>
</dbReference>
<name>G9EL20_9GAMM</name>
<dbReference type="Proteomes" id="UP000002770">
    <property type="component" value="Unassembled WGS sequence"/>
</dbReference>
<dbReference type="InterPro" id="IPR053728">
    <property type="entry name" value="Alginate_Permeability_Chnl"/>
</dbReference>
<organism evidence="2 3">
    <name type="scientific">Legionella drancourtii LLAP12</name>
    <dbReference type="NCBI Taxonomy" id="658187"/>
    <lineage>
        <taxon>Bacteria</taxon>
        <taxon>Pseudomonadati</taxon>
        <taxon>Pseudomonadota</taxon>
        <taxon>Gammaproteobacteria</taxon>
        <taxon>Legionellales</taxon>
        <taxon>Legionellaceae</taxon>
        <taxon>Legionella</taxon>
    </lineage>
</organism>
<dbReference type="InterPro" id="IPR025388">
    <property type="entry name" value="Alginate_export_dom"/>
</dbReference>
<evidence type="ECO:0000313" key="3">
    <source>
        <dbReference type="Proteomes" id="UP000002770"/>
    </source>
</evidence>
<dbReference type="AlphaFoldDB" id="G9EL20"/>
<reference evidence="2 3" key="1">
    <citation type="journal article" date="2011" name="BMC Genomics">
        <title>Insight into cross-talk between intra-amoebal pathogens.</title>
        <authorList>
            <person name="Gimenez G."/>
            <person name="Bertelli C."/>
            <person name="Moliner C."/>
            <person name="Robert C."/>
            <person name="Raoult D."/>
            <person name="Fournier P.E."/>
            <person name="Greub G."/>
        </authorList>
    </citation>
    <scope>NUCLEOTIDE SEQUENCE [LARGE SCALE GENOMIC DNA]</scope>
    <source>
        <strain evidence="2 3">LLAP12</strain>
    </source>
</reference>
<keyword evidence="3" id="KW-1185">Reference proteome</keyword>
<evidence type="ECO:0000313" key="2">
    <source>
        <dbReference type="EMBL" id="EHL32033.1"/>
    </source>
</evidence>
<dbReference type="STRING" id="658187.LDG_5918"/>
<dbReference type="EMBL" id="JH413807">
    <property type="protein sequence ID" value="EHL32033.1"/>
    <property type="molecule type" value="Genomic_DNA"/>
</dbReference>
<sequence length="457" mass="51880">MLFHALVVTGAQTKQASTPPKRPSIMFNRWQEDWAVLANPNVPREPFDELKYIPLSKTNPQTYLSLGVNLRERFESNDAVNFDVGNSVPQSYVISRFETHADLHVANQLQTFVQLQSDFAPWKTIITPVDQNRLDLEQAFATLVEPIGMGTFKFRLGRQQFAFDLQRFISVRDGPNVRQSYDAIWSDYENGAWRYISFYSRPVVTLNVRAFDDYSSSHYTYSGFRVERKVSGFGKINAYISHFKHDNVRYLFVLGNERRNILDVRFVGKGTALDWDLELMGQEGSIANKKIRAWALGSLSGYTFKSLVWQPRIGMQIDAASGNRDRYGTTLSTFNPLFPNGYYITLAGYTGYTNFIHVKPSLTLKPNPSLTAMIAVAALWRETTADAVYTQPIIPVSGTAGEGGRFTGNYYQIRFDWLMSYHFTSALEAVHFDVAEALHAVGGRDSDYVGVEIKFGW</sequence>
<dbReference type="Pfam" id="PF13372">
    <property type="entry name" value="Alginate_exp"/>
    <property type="match status" value="1"/>
</dbReference>
<feature type="domain" description="Alginate export" evidence="1">
    <location>
        <begin position="63"/>
        <end position="451"/>
    </location>
</feature>